<dbReference type="Proteomes" id="UP001268819">
    <property type="component" value="Unassembled WGS sequence"/>
</dbReference>
<dbReference type="SUPFAM" id="SSF47473">
    <property type="entry name" value="EF-hand"/>
    <property type="match status" value="1"/>
</dbReference>
<proteinExistence type="predicted"/>
<dbReference type="InterPro" id="IPR002048">
    <property type="entry name" value="EF_hand_dom"/>
</dbReference>
<dbReference type="PANTHER" id="PTHR10827:SF98">
    <property type="entry name" value="45 KDA CALCIUM-BINDING PROTEIN"/>
    <property type="match status" value="1"/>
</dbReference>
<organism evidence="4 5">
    <name type="scientific">Saccharothrix longispora</name>
    <dbReference type="NCBI Taxonomy" id="33920"/>
    <lineage>
        <taxon>Bacteria</taxon>
        <taxon>Bacillati</taxon>
        <taxon>Actinomycetota</taxon>
        <taxon>Actinomycetes</taxon>
        <taxon>Pseudonocardiales</taxon>
        <taxon>Pseudonocardiaceae</taxon>
        <taxon>Saccharothrix</taxon>
    </lineage>
</organism>
<feature type="domain" description="EF-hand" evidence="3">
    <location>
        <begin position="90"/>
        <end position="125"/>
    </location>
</feature>
<dbReference type="SMART" id="SM00054">
    <property type="entry name" value="EFh"/>
    <property type="match status" value="4"/>
</dbReference>
<dbReference type="Gene3D" id="1.10.238.10">
    <property type="entry name" value="EF-hand"/>
    <property type="match status" value="1"/>
</dbReference>
<dbReference type="RefSeq" id="WP_310308741.1">
    <property type="nucleotide sequence ID" value="NZ_BAAAXB010000001.1"/>
</dbReference>
<dbReference type="InterPro" id="IPR018247">
    <property type="entry name" value="EF_Hand_1_Ca_BS"/>
</dbReference>
<evidence type="ECO:0000256" key="2">
    <source>
        <dbReference type="ARBA" id="ARBA00022737"/>
    </source>
</evidence>
<dbReference type="CDD" id="cd00051">
    <property type="entry name" value="EFh"/>
    <property type="match status" value="1"/>
</dbReference>
<dbReference type="PANTHER" id="PTHR10827">
    <property type="entry name" value="RETICULOCALBIN"/>
    <property type="match status" value="1"/>
</dbReference>
<keyword evidence="5" id="KW-1185">Reference proteome</keyword>
<comment type="caution">
    <text evidence="4">The sequence shown here is derived from an EMBL/GenBank/DDBJ whole genome shotgun (WGS) entry which is preliminary data.</text>
</comment>
<feature type="domain" description="EF-hand" evidence="3">
    <location>
        <begin position="5"/>
        <end position="40"/>
    </location>
</feature>
<dbReference type="PROSITE" id="PS00018">
    <property type="entry name" value="EF_HAND_1"/>
    <property type="match status" value="3"/>
</dbReference>
<dbReference type="InterPro" id="IPR011992">
    <property type="entry name" value="EF-hand-dom_pair"/>
</dbReference>
<sequence length="179" mass="19949">MASDLQREKTSIVFAAMDVNGDGYLERADFEALTDRWVHLRDGYQPERLREIMMGWWEALHAASDQDSDEKVSHDEVLRMVDNLGTALDLVVATAESMFEAVDEDGDGAVSAPEYSRMIHAWTGDETPTDGVFALLDLDGDGTISKSEFVRHWVEFWAGDDPEAPGTHVFGEVRAGRQV</sequence>
<feature type="domain" description="EF-hand" evidence="3">
    <location>
        <begin position="132"/>
        <end position="159"/>
    </location>
</feature>
<accession>A0ABU1PYG4</accession>
<keyword evidence="1" id="KW-0479">Metal-binding</keyword>
<keyword evidence="2" id="KW-0677">Repeat</keyword>
<evidence type="ECO:0000256" key="1">
    <source>
        <dbReference type="ARBA" id="ARBA00022723"/>
    </source>
</evidence>
<reference evidence="4 5" key="1">
    <citation type="submission" date="2023-07" db="EMBL/GenBank/DDBJ databases">
        <title>Sequencing the genomes of 1000 actinobacteria strains.</title>
        <authorList>
            <person name="Klenk H.-P."/>
        </authorList>
    </citation>
    <scope>NUCLEOTIDE SEQUENCE [LARGE SCALE GENOMIC DNA]</scope>
    <source>
        <strain evidence="4 5">DSM 43749</strain>
    </source>
</reference>
<evidence type="ECO:0000313" key="5">
    <source>
        <dbReference type="Proteomes" id="UP001268819"/>
    </source>
</evidence>
<evidence type="ECO:0000259" key="3">
    <source>
        <dbReference type="PROSITE" id="PS50222"/>
    </source>
</evidence>
<protein>
    <submittedName>
        <fullName evidence="4">Ca2+-binding EF-hand superfamily protein</fullName>
    </submittedName>
</protein>
<dbReference type="EMBL" id="JAVDSG010000001">
    <property type="protein sequence ID" value="MDR6595681.1"/>
    <property type="molecule type" value="Genomic_DNA"/>
</dbReference>
<evidence type="ECO:0000313" key="4">
    <source>
        <dbReference type="EMBL" id="MDR6595681.1"/>
    </source>
</evidence>
<dbReference type="PROSITE" id="PS50222">
    <property type="entry name" value="EF_HAND_2"/>
    <property type="match status" value="3"/>
</dbReference>
<dbReference type="Pfam" id="PF13202">
    <property type="entry name" value="EF-hand_5"/>
    <property type="match status" value="3"/>
</dbReference>
<name>A0ABU1PYG4_9PSEU</name>
<gene>
    <name evidence="4" type="ORF">J2S66_004065</name>
</gene>